<dbReference type="InterPro" id="IPR022270">
    <property type="entry name" value="Blh_diox"/>
</dbReference>
<keyword evidence="1" id="KW-1003">Cell membrane</keyword>
<keyword evidence="1" id="KW-1133">Transmembrane helix</keyword>
<comment type="function">
    <text evidence="1">Catalyzes the cleavage of beta-carotene at its central double bond (15,15') to yield two molecules of all-trans-retinal.</text>
</comment>
<comment type="subcellular location">
    <subcellularLocation>
        <location evidence="1">Cell membrane</location>
        <topology evidence="1">Multi-pass membrane protein</topology>
    </subcellularLocation>
</comment>
<proteinExistence type="inferred from homology"/>
<name>A0ABT6YI66_9BACT</name>
<comment type="caution">
    <text evidence="1">Lacks conserved residue(s) required for the propagation of feature annotation.</text>
</comment>
<dbReference type="RefSeq" id="WP_283368530.1">
    <property type="nucleotide sequence ID" value="NZ_JASHID010000002.1"/>
</dbReference>
<dbReference type="HAMAP" id="MF_02093">
    <property type="entry name" value="Beta_carotene_diox"/>
    <property type="match status" value="1"/>
</dbReference>
<feature type="transmembrane region" description="Helical" evidence="1">
    <location>
        <begin position="270"/>
        <end position="291"/>
    </location>
</feature>
<evidence type="ECO:0000313" key="2">
    <source>
        <dbReference type="EMBL" id="MDI9863215.1"/>
    </source>
</evidence>
<feature type="transmembrane region" description="Helical" evidence="1">
    <location>
        <begin position="179"/>
        <end position="206"/>
    </location>
</feature>
<comment type="cofactor">
    <cofactor evidence="1">
        <name>Fe(2+)</name>
        <dbReference type="ChEBI" id="CHEBI:29033"/>
    </cofactor>
</comment>
<feature type="transmembrane region" description="Helical" evidence="1">
    <location>
        <begin position="144"/>
        <end position="167"/>
    </location>
</feature>
<dbReference type="Proteomes" id="UP001236569">
    <property type="component" value="Unassembled WGS sequence"/>
</dbReference>
<dbReference type="Pfam" id="PF15461">
    <property type="entry name" value="BCD"/>
    <property type="match status" value="1"/>
</dbReference>
<comment type="caution">
    <text evidence="2">The sequence shown here is derived from an EMBL/GenBank/DDBJ whole genome shotgun (WGS) entry which is preliminary data.</text>
</comment>
<keyword evidence="1" id="KW-0472">Membrane</keyword>
<feature type="transmembrane region" description="Helical" evidence="1">
    <location>
        <begin position="218"/>
        <end position="241"/>
    </location>
</feature>
<protein>
    <recommendedName>
        <fullName evidence="1">Probable beta-carotene 15,15'-dioxygenase</fullName>
        <ecNumber evidence="1">1.13.11.63</ecNumber>
    </recommendedName>
</protein>
<comment type="catalytic activity">
    <reaction evidence="1">
        <text>all-trans-beta-carotene + O2 = 2 all-trans-retinal</text>
        <dbReference type="Rhea" id="RHEA:32887"/>
        <dbReference type="ChEBI" id="CHEBI:15379"/>
        <dbReference type="ChEBI" id="CHEBI:17579"/>
        <dbReference type="ChEBI" id="CHEBI:17898"/>
        <dbReference type="EC" id="1.13.11.63"/>
    </reaction>
</comment>
<reference evidence="2 3" key="1">
    <citation type="submission" date="2023-05" db="EMBL/GenBank/DDBJ databases">
        <title>Novel species of genus Flectobacillus isolated from stream in China.</title>
        <authorList>
            <person name="Lu H."/>
        </authorList>
    </citation>
    <scope>NUCLEOTIDE SEQUENCE [LARGE SCALE GENOMIC DNA]</scope>
    <source>
        <strain evidence="2 3">DC10W</strain>
    </source>
</reference>
<keyword evidence="1" id="KW-0812">Transmembrane</keyword>
<dbReference type="NCBIfam" id="TIGR03753">
    <property type="entry name" value="blh_monoox"/>
    <property type="match status" value="1"/>
</dbReference>
<keyword evidence="3" id="KW-1185">Reference proteome</keyword>
<evidence type="ECO:0000313" key="3">
    <source>
        <dbReference type="Proteomes" id="UP001236569"/>
    </source>
</evidence>
<comment type="similarity">
    <text evidence="1">Belongs to the Brp/Blh beta-carotene diooxygenase family.</text>
</comment>
<gene>
    <name evidence="2" type="ORF">QM480_02695</name>
</gene>
<feature type="transmembrane region" description="Helical" evidence="1">
    <location>
        <begin position="46"/>
        <end position="69"/>
    </location>
</feature>
<dbReference type="EMBL" id="JASHID010000002">
    <property type="protein sequence ID" value="MDI9863215.1"/>
    <property type="molecule type" value="Genomic_DNA"/>
</dbReference>
<keyword evidence="1" id="KW-0560">Oxidoreductase</keyword>
<feature type="transmembrane region" description="Helical" evidence="1">
    <location>
        <begin position="21"/>
        <end position="40"/>
    </location>
</feature>
<keyword evidence="1" id="KW-0479">Metal-binding</keyword>
<sequence>MITFAIQVKIQSHVVKYLKSIAYNPTSLTIILGALLLLWQELQGSLSIWVQIFFAFGFVFFIGIPHRTLDIWLEQELFKRAGKVYKKWTFYLRYLLAIVLLGALWWYWPTASVFLFLLITAWHIGESDLKSPQANHLLWTWTRYSYGIMIVLWLFLGHGSQASILWASITRQDMLMMQIWLLLIASKELIIGAVCLMTLLLLFLAQYKSPAMFTVKKVVSLVIILILCEYLPLLPAMGLYFGGWHAVNAFSDAHRYFLPEGRSTNSAFQLWLHAMPITLIAVVMTLGYAYFWAAFAKSMNPIPMMYLLVMCTTFPHQWLVGQINRDKIS</sequence>
<keyword evidence="1" id="KW-0408">Iron</keyword>
<feature type="transmembrane region" description="Helical" evidence="1">
    <location>
        <begin position="90"/>
        <end position="108"/>
    </location>
</feature>
<feature type="transmembrane region" description="Helical" evidence="1">
    <location>
        <begin position="303"/>
        <end position="320"/>
    </location>
</feature>
<keyword evidence="1" id="KW-0223">Dioxygenase</keyword>
<organism evidence="2 3">
    <name type="scientific">Flectobacillus longus</name>
    <dbReference type="NCBI Taxonomy" id="2984207"/>
    <lineage>
        <taxon>Bacteria</taxon>
        <taxon>Pseudomonadati</taxon>
        <taxon>Bacteroidota</taxon>
        <taxon>Cytophagia</taxon>
        <taxon>Cytophagales</taxon>
        <taxon>Flectobacillaceae</taxon>
        <taxon>Flectobacillus</taxon>
    </lineage>
</organism>
<accession>A0ABT6YI66</accession>
<evidence type="ECO:0000256" key="1">
    <source>
        <dbReference type="HAMAP-Rule" id="MF_02093"/>
    </source>
</evidence>
<dbReference type="EC" id="1.13.11.63" evidence="1"/>